<feature type="compositionally biased region" description="Acidic residues" evidence="1">
    <location>
        <begin position="110"/>
        <end position="137"/>
    </location>
</feature>
<feature type="region of interest" description="Disordered" evidence="1">
    <location>
        <begin position="110"/>
        <end position="144"/>
    </location>
</feature>
<sequence length="144" mass="17423">MCLDVGGQTIAHFLRKHFHEIPPQYQVPPDKRPQIITPEINIEIYKLNVRFPHRWKKISEAMSKVINIERNIVRSKGIELEQKVRDYRLHPNKYNEIPIEISKIIEYLNENEEKEEDEEYEEEEEEEYEEEEEEEKEESTNGIN</sequence>
<protein>
    <submittedName>
        <fullName evidence="2">Uncharacterized protein</fullName>
    </submittedName>
</protein>
<keyword evidence="3" id="KW-1185">Reference proteome</keyword>
<reference evidence="2 3" key="1">
    <citation type="submission" date="2024-04" db="EMBL/GenBank/DDBJ databases">
        <title>Tritrichomonas musculus Genome.</title>
        <authorList>
            <person name="Alves-Ferreira E."/>
            <person name="Grigg M."/>
            <person name="Lorenzi H."/>
            <person name="Galac M."/>
        </authorList>
    </citation>
    <scope>NUCLEOTIDE SEQUENCE [LARGE SCALE GENOMIC DNA]</scope>
    <source>
        <strain evidence="2 3">EAF2021</strain>
    </source>
</reference>
<evidence type="ECO:0000313" key="3">
    <source>
        <dbReference type="Proteomes" id="UP001470230"/>
    </source>
</evidence>
<name>A0ABR2K0H7_9EUKA</name>
<dbReference type="Gene3D" id="1.10.510.10">
    <property type="entry name" value="Transferase(Phosphotransferase) domain 1"/>
    <property type="match status" value="1"/>
</dbReference>
<gene>
    <name evidence="2" type="ORF">M9Y10_043567</name>
</gene>
<evidence type="ECO:0000313" key="2">
    <source>
        <dbReference type="EMBL" id="KAK8884457.1"/>
    </source>
</evidence>
<evidence type="ECO:0000256" key="1">
    <source>
        <dbReference type="SAM" id="MobiDB-lite"/>
    </source>
</evidence>
<dbReference type="Proteomes" id="UP001470230">
    <property type="component" value="Unassembled WGS sequence"/>
</dbReference>
<accession>A0ABR2K0H7</accession>
<comment type="caution">
    <text evidence="2">The sequence shown here is derived from an EMBL/GenBank/DDBJ whole genome shotgun (WGS) entry which is preliminary data.</text>
</comment>
<proteinExistence type="predicted"/>
<dbReference type="EMBL" id="JAPFFF010000008">
    <property type="protein sequence ID" value="KAK8884457.1"/>
    <property type="molecule type" value="Genomic_DNA"/>
</dbReference>
<organism evidence="2 3">
    <name type="scientific">Tritrichomonas musculus</name>
    <dbReference type="NCBI Taxonomy" id="1915356"/>
    <lineage>
        <taxon>Eukaryota</taxon>
        <taxon>Metamonada</taxon>
        <taxon>Parabasalia</taxon>
        <taxon>Tritrichomonadida</taxon>
        <taxon>Tritrichomonadidae</taxon>
        <taxon>Tritrichomonas</taxon>
    </lineage>
</organism>